<sequence length="225" mass="25169">MRVPEARFPEAFQVIPSSVIRSRKFDIVRSRLAGNAALVTHWLHDALSVFHNHHGRKARGEYARVSRLQFGSLQIVKLAFGPRNLVSRDALVFRCRFGNLSLQGSFRIGQTFALLEQFLFKLSSLVRIESANERCNLSLLFILWIRESIANLRTPFGQPASARRLLTYCLRGLMSTPTIFKVASMNCSSGLKSSAHSSPSHRTVMPLCFTLGLANPVGCVHDKNS</sequence>
<name>A0A1N7RN79_9BURK</name>
<dbReference type="Proteomes" id="UP000187012">
    <property type="component" value="Unassembled WGS sequence"/>
</dbReference>
<dbReference type="EMBL" id="CYGX02000009">
    <property type="protein sequence ID" value="SIT36590.1"/>
    <property type="molecule type" value="Genomic_DNA"/>
</dbReference>
<keyword evidence="2" id="KW-1185">Reference proteome</keyword>
<dbReference type="AlphaFoldDB" id="A0A1N7RN79"/>
<accession>A0A1N7RN79</accession>
<reference evidence="1 2" key="1">
    <citation type="submission" date="2016-12" db="EMBL/GenBank/DDBJ databases">
        <authorList>
            <person name="Song W.-J."/>
            <person name="Kurnit D.M."/>
        </authorList>
    </citation>
    <scope>NUCLEOTIDE SEQUENCE [LARGE SCALE GENOMIC DNA]</scope>
    <source>
        <strain evidence="1 2">STM7296</strain>
    </source>
</reference>
<evidence type="ECO:0000313" key="1">
    <source>
        <dbReference type="EMBL" id="SIT36590.1"/>
    </source>
</evidence>
<gene>
    <name evidence="1" type="ORF">BN2475_90104</name>
</gene>
<organism evidence="1 2">
    <name type="scientific">Paraburkholderia ribeironis</name>
    <dbReference type="NCBI Taxonomy" id="1247936"/>
    <lineage>
        <taxon>Bacteria</taxon>
        <taxon>Pseudomonadati</taxon>
        <taxon>Pseudomonadota</taxon>
        <taxon>Betaproteobacteria</taxon>
        <taxon>Burkholderiales</taxon>
        <taxon>Burkholderiaceae</taxon>
        <taxon>Paraburkholderia</taxon>
    </lineage>
</organism>
<protein>
    <submittedName>
        <fullName evidence="1">Uncharacterized protein</fullName>
    </submittedName>
</protein>
<proteinExistence type="predicted"/>
<evidence type="ECO:0000313" key="2">
    <source>
        <dbReference type="Proteomes" id="UP000187012"/>
    </source>
</evidence>